<evidence type="ECO:0000313" key="5">
    <source>
        <dbReference type="EMBL" id="TET93494.1"/>
    </source>
</evidence>
<dbReference type="PIRSF" id="PIRSF037567">
    <property type="entry name" value="MTTB_MeTrfase"/>
    <property type="match status" value="1"/>
</dbReference>
<comment type="caution">
    <text evidence="5">The sequence shown here is derived from an EMBL/GenBank/DDBJ whole genome shotgun (WGS) entry which is preliminary data.</text>
</comment>
<organism evidence="5 6">
    <name type="scientific">Aerophobetes bacterium</name>
    <dbReference type="NCBI Taxonomy" id="2030807"/>
    <lineage>
        <taxon>Bacteria</taxon>
        <taxon>Candidatus Aerophobota</taxon>
    </lineage>
</organism>
<dbReference type="EMBL" id="SOIJ01000101">
    <property type="protein sequence ID" value="TET93494.1"/>
    <property type="molecule type" value="Genomic_DNA"/>
</dbReference>
<keyword evidence="3 4" id="KW-0808">Transferase</keyword>
<comment type="similarity">
    <text evidence="1 4">Belongs to the trimethylamine methyltransferase family.</text>
</comment>
<reference evidence="5 6" key="1">
    <citation type="submission" date="2019-03" db="EMBL/GenBank/DDBJ databases">
        <title>Metabolic potential of uncultured bacteria and archaea associated with petroleum seepage in deep-sea sediments.</title>
        <authorList>
            <person name="Dong X."/>
            <person name="Hubert C."/>
        </authorList>
    </citation>
    <scope>NUCLEOTIDE SEQUENCE [LARGE SCALE GENOMIC DNA]</scope>
    <source>
        <strain evidence="5">E29_bin28</strain>
    </source>
</reference>
<protein>
    <recommendedName>
        <fullName evidence="4">Methyltransferase</fullName>
        <ecNumber evidence="4">2.1.1.-</ecNumber>
    </recommendedName>
</protein>
<dbReference type="GO" id="GO:0032259">
    <property type="term" value="P:methylation"/>
    <property type="evidence" value="ECO:0007669"/>
    <property type="project" value="UniProtKB-KW"/>
</dbReference>
<evidence type="ECO:0000256" key="1">
    <source>
        <dbReference type="ARBA" id="ARBA00007137"/>
    </source>
</evidence>
<dbReference type="EC" id="2.1.1.-" evidence="4"/>
<dbReference type="AlphaFoldDB" id="A0A523YPT2"/>
<evidence type="ECO:0000256" key="2">
    <source>
        <dbReference type="ARBA" id="ARBA00022603"/>
    </source>
</evidence>
<dbReference type="Pfam" id="PF06253">
    <property type="entry name" value="MTTB"/>
    <property type="match status" value="1"/>
</dbReference>
<proteinExistence type="inferred from homology"/>
<gene>
    <name evidence="5" type="ORF">E3J33_01775</name>
</gene>
<dbReference type="InterPro" id="IPR010426">
    <property type="entry name" value="MTTB_MeTrfase"/>
</dbReference>
<dbReference type="GO" id="GO:0015948">
    <property type="term" value="P:methanogenesis"/>
    <property type="evidence" value="ECO:0007669"/>
    <property type="project" value="UniProtKB-UniRule"/>
</dbReference>
<dbReference type="GO" id="GO:0008168">
    <property type="term" value="F:methyltransferase activity"/>
    <property type="evidence" value="ECO:0007669"/>
    <property type="project" value="UniProtKB-KW"/>
</dbReference>
<evidence type="ECO:0000256" key="3">
    <source>
        <dbReference type="ARBA" id="ARBA00022679"/>
    </source>
</evidence>
<sequence>MQVREVVGGKYRVLSQKDVERIHNASLKILEKTGIEVGSRTALQIFKEKGARVDSSKRRVKIPRAMVEDAIDKAPSKVVLCGREEKHDLILENKRVYMGTGGTALSILDPKTGEKKASTLEDVEKIARLVDALENIHFYVLPVYPNDLAREKVDVNRFYAGLSHTTKHVMGGPYTLPGVLNVIKMTEEIAGGKEILRKRPIISFIILIISPLKIDDTYGEMLIEIAKRKIPLAIPTEPQCGTTAPATLAGNLVLFGAETLAGVTLAQMVNPGTPVLCGYVGTIADMRTMAYTSGAVEMGLLNAAAAQLAQYWQLPFYATGGMSDSKIPDVQSGYERALNLLLVALAGANFIHDAAGLIEFALTASYEQYVIDNEIIGMVMRALKGIEVNEETLALKVIDRVGPGGNFLAEPHTVAHMRSEFFFPKVSDRSRREKWLAEGGKDGSQRAREIAINILTTQKPLAISSDIQAKIKSGVKGMIH</sequence>
<accession>A0A523YPT2</accession>
<keyword evidence="2 5" id="KW-0489">Methyltransferase</keyword>
<name>A0A523YPT2_UNCAE</name>
<dbReference type="InterPro" id="IPR038601">
    <property type="entry name" value="MttB-like_sf"/>
</dbReference>
<dbReference type="Proteomes" id="UP000316925">
    <property type="component" value="Unassembled WGS sequence"/>
</dbReference>
<dbReference type="Gene3D" id="3.20.20.480">
    <property type="entry name" value="Trimethylamine methyltransferase-like"/>
    <property type="match status" value="1"/>
</dbReference>
<evidence type="ECO:0000256" key="4">
    <source>
        <dbReference type="PIRNR" id="PIRNR037567"/>
    </source>
</evidence>
<evidence type="ECO:0000313" key="6">
    <source>
        <dbReference type="Proteomes" id="UP000316925"/>
    </source>
</evidence>